<keyword evidence="3" id="KW-0805">Transcription regulation</keyword>
<dbReference type="EMBL" id="MCGT01000011">
    <property type="protein sequence ID" value="ORX55600.1"/>
    <property type="molecule type" value="Genomic_DNA"/>
</dbReference>
<dbReference type="InterPro" id="IPR021640">
    <property type="entry name" value="Mediator_Med28"/>
</dbReference>
<organism evidence="8 9">
    <name type="scientific">Hesseltinella vesiculosa</name>
    <dbReference type="NCBI Taxonomy" id="101127"/>
    <lineage>
        <taxon>Eukaryota</taxon>
        <taxon>Fungi</taxon>
        <taxon>Fungi incertae sedis</taxon>
        <taxon>Mucoromycota</taxon>
        <taxon>Mucoromycotina</taxon>
        <taxon>Mucoromycetes</taxon>
        <taxon>Mucorales</taxon>
        <taxon>Cunninghamellaceae</taxon>
        <taxon>Hesseltinella</taxon>
    </lineage>
</organism>
<evidence type="ECO:0000256" key="1">
    <source>
        <dbReference type="ARBA" id="ARBA00004123"/>
    </source>
</evidence>
<keyword evidence="4" id="KW-0175">Coiled coil</keyword>
<gene>
    <name evidence="8" type="ORF">DM01DRAFT_1382741</name>
</gene>
<comment type="similarity">
    <text evidence="2">Belongs to the Mediator complex subunit 28 family.</text>
</comment>
<protein>
    <submittedName>
        <fullName evidence="8">Uncharacterized protein</fullName>
    </submittedName>
</protein>
<feature type="compositionally biased region" description="Acidic residues" evidence="7">
    <location>
        <begin position="152"/>
        <end position="166"/>
    </location>
</feature>
<dbReference type="STRING" id="101127.A0A1X2GJX3"/>
<keyword evidence="6" id="KW-0539">Nucleus</keyword>
<evidence type="ECO:0000256" key="5">
    <source>
        <dbReference type="ARBA" id="ARBA00023163"/>
    </source>
</evidence>
<dbReference type="Pfam" id="PF11594">
    <property type="entry name" value="Med28"/>
    <property type="match status" value="1"/>
</dbReference>
<accession>A0A1X2GJX3</accession>
<name>A0A1X2GJX3_9FUNG</name>
<sequence length="166" mass="18368">MASDLNELVDKLSSTFDKCLGNALSDTSKEEKDKLDVTILKQCFIDLQYQLKSISLASIQQKPLSVKESIAALEKDIAIKQQTIEKYNGKIEHWLTVLPELERQSRQVLNTNQLPPPPTPPTSSPAPPAAAADLPPRDSATPVEATSHLNHEDDDDDDDMEFEDVS</sequence>
<keyword evidence="9" id="KW-1185">Reference proteome</keyword>
<comment type="caution">
    <text evidence="8">The sequence shown here is derived from an EMBL/GenBank/DDBJ whole genome shotgun (WGS) entry which is preliminary data.</text>
</comment>
<evidence type="ECO:0000313" key="8">
    <source>
        <dbReference type="EMBL" id="ORX55600.1"/>
    </source>
</evidence>
<dbReference type="OrthoDB" id="2286203at2759"/>
<feature type="compositionally biased region" description="Pro residues" evidence="7">
    <location>
        <begin position="114"/>
        <end position="128"/>
    </location>
</feature>
<evidence type="ECO:0000256" key="7">
    <source>
        <dbReference type="SAM" id="MobiDB-lite"/>
    </source>
</evidence>
<dbReference type="Proteomes" id="UP000242146">
    <property type="component" value="Unassembled WGS sequence"/>
</dbReference>
<evidence type="ECO:0000256" key="2">
    <source>
        <dbReference type="ARBA" id="ARBA00005571"/>
    </source>
</evidence>
<evidence type="ECO:0000256" key="6">
    <source>
        <dbReference type="ARBA" id="ARBA00023242"/>
    </source>
</evidence>
<keyword evidence="5" id="KW-0804">Transcription</keyword>
<evidence type="ECO:0000256" key="3">
    <source>
        <dbReference type="ARBA" id="ARBA00023015"/>
    </source>
</evidence>
<reference evidence="8 9" key="1">
    <citation type="submission" date="2016-07" db="EMBL/GenBank/DDBJ databases">
        <title>Pervasive Adenine N6-methylation of Active Genes in Fungi.</title>
        <authorList>
            <consortium name="DOE Joint Genome Institute"/>
            <person name="Mondo S.J."/>
            <person name="Dannebaum R.O."/>
            <person name="Kuo R.C."/>
            <person name="Labutti K."/>
            <person name="Haridas S."/>
            <person name="Kuo A."/>
            <person name="Salamov A."/>
            <person name="Ahrendt S.R."/>
            <person name="Lipzen A."/>
            <person name="Sullivan W."/>
            <person name="Andreopoulos W.B."/>
            <person name="Clum A."/>
            <person name="Lindquist E."/>
            <person name="Daum C."/>
            <person name="Ramamoorthy G.K."/>
            <person name="Gryganskyi A."/>
            <person name="Culley D."/>
            <person name="Magnuson J.K."/>
            <person name="James T.Y."/>
            <person name="O'Malley M.A."/>
            <person name="Stajich J.E."/>
            <person name="Spatafora J.W."/>
            <person name="Visel A."/>
            <person name="Grigoriev I.V."/>
        </authorList>
    </citation>
    <scope>NUCLEOTIDE SEQUENCE [LARGE SCALE GENOMIC DNA]</scope>
    <source>
        <strain evidence="8 9">NRRL 3301</strain>
    </source>
</reference>
<evidence type="ECO:0000313" key="9">
    <source>
        <dbReference type="Proteomes" id="UP000242146"/>
    </source>
</evidence>
<feature type="region of interest" description="Disordered" evidence="7">
    <location>
        <begin position="106"/>
        <end position="166"/>
    </location>
</feature>
<evidence type="ECO:0000256" key="4">
    <source>
        <dbReference type="ARBA" id="ARBA00023054"/>
    </source>
</evidence>
<proteinExistence type="inferred from homology"/>
<dbReference type="AlphaFoldDB" id="A0A1X2GJX3"/>
<dbReference type="GO" id="GO:0005634">
    <property type="term" value="C:nucleus"/>
    <property type="evidence" value="ECO:0007669"/>
    <property type="project" value="UniProtKB-SubCell"/>
</dbReference>
<comment type="subcellular location">
    <subcellularLocation>
        <location evidence="1">Nucleus</location>
    </subcellularLocation>
</comment>